<dbReference type="AlphaFoldDB" id="A0A811N420"/>
<evidence type="ECO:0000259" key="2">
    <source>
        <dbReference type="Pfam" id="PF03478"/>
    </source>
</evidence>
<dbReference type="Pfam" id="PF03478">
    <property type="entry name" value="Beta-prop_KIB1-4"/>
    <property type="match status" value="1"/>
</dbReference>
<dbReference type="Proteomes" id="UP000604825">
    <property type="component" value="Unassembled WGS sequence"/>
</dbReference>
<evidence type="ECO:0000313" key="4">
    <source>
        <dbReference type="Proteomes" id="UP000604825"/>
    </source>
</evidence>
<feature type="domain" description="KIB1-4 beta-propeller" evidence="2">
    <location>
        <begin position="31"/>
        <end position="366"/>
    </location>
</feature>
<accession>A0A811N420</accession>
<dbReference type="PANTHER" id="PTHR34708:SF1">
    <property type="entry name" value="OS08G0126400 PROTEIN"/>
    <property type="match status" value="1"/>
</dbReference>
<comment type="caution">
    <text evidence="3">The sequence shown here is derived from an EMBL/GenBank/DDBJ whole genome shotgun (WGS) entry which is preliminary data.</text>
</comment>
<evidence type="ECO:0000313" key="3">
    <source>
        <dbReference type="EMBL" id="CAD6215113.1"/>
    </source>
</evidence>
<name>A0A811N420_9POAL</name>
<dbReference type="EMBL" id="CAJGYO010000002">
    <property type="protein sequence ID" value="CAD6215113.1"/>
    <property type="molecule type" value="Genomic_DNA"/>
</dbReference>
<reference evidence="3" key="1">
    <citation type="submission" date="2020-10" db="EMBL/GenBank/DDBJ databases">
        <authorList>
            <person name="Han B."/>
            <person name="Lu T."/>
            <person name="Zhao Q."/>
            <person name="Huang X."/>
            <person name="Zhao Y."/>
        </authorList>
    </citation>
    <scope>NUCLEOTIDE SEQUENCE</scope>
</reference>
<feature type="region of interest" description="Disordered" evidence="1">
    <location>
        <begin position="171"/>
        <end position="196"/>
    </location>
</feature>
<evidence type="ECO:0000256" key="1">
    <source>
        <dbReference type="SAM" id="MobiDB-lite"/>
    </source>
</evidence>
<dbReference type="InterPro" id="IPR005174">
    <property type="entry name" value="KIB1-4_b-propeller"/>
</dbReference>
<keyword evidence="4" id="KW-1185">Reference proteome</keyword>
<proteinExistence type="predicted"/>
<gene>
    <name evidence="3" type="ORF">NCGR_LOCUS10389</name>
</gene>
<sequence>MAPEQRWADLPPDLLCRIGDRLDLKWSFELTAIVSGSRCVGSSNGWLALSVVGSIDETVFVLLNPIAAVEIILPPLIYEHEDESRRDWVSKVVFTPCPAKDDFAAAAICDIDRIAYVTAGAKRWAVMDPVRLTSEVGDQLTDVVYTDKGKVYCLSMCGDVHVLRLPKRRRCKPANADEAGPSEPEFSVLQPPPPPPPPAEHTIIVPPPFWQYQEPLGIMPLPPYEYEEVPPQLQGPHLNAPSTVEPLLPLFDPATVFAPPYDTVSAFTSAKNLVFCKGNLYQIWRNTSCTVTLQLPAGGQRCVAENEILVLRYYPRRRRRPCWDAVKDLGGYSLFVGRNNAVSMYAEGVPGLRGNCVYWIGGRGRDQGMVFDMESGRSTPCGAPQAGVLPGGHPYSTICWYFMSDVMSSSSSG</sequence>
<organism evidence="3 4">
    <name type="scientific">Miscanthus lutarioriparius</name>
    <dbReference type="NCBI Taxonomy" id="422564"/>
    <lineage>
        <taxon>Eukaryota</taxon>
        <taxon>Viridiplantae</taxon>
        <taxon>Streptophyta</taxon>
        <taxon>Embryophyta</taxon>
        <taxon>Tracheophyta</taxon>
        <taxon>Spermatophyta</taxon>
        <taxon>Magnoliopsida</taxon>
        <taxon>Liliopsida</taxon>
        <taxon>Poales</taxon>
        <taxon>Poaceae</taxon>
        <taxon>PACMAD clade</taxon>
        <taxon>Panicoideae</taxon>
        <taxon>Andropogonodae</taxon>
        <taxon>Andropogoneae</taxon>
        <taxon>Saccharinae</taxon>
        <taxon>Miscanthus</taxon>
    </lineage>
</organism>
<dbReference type="PANTHER" id="PTHR34708">
    <property type="entry name" value="OS07G0440000 PROTEIN"/>
    <property type="match status" value="1"/>
</dbReference>
<dbReference type="OrthoDB" id="614873at2759"/>
<protein>
    <recommendedName>
        <fullName evidence="2">KIB1-4 beta-propeller domain-containing protein</fullName>
    </recommendedName>
</protein>